<dbReference type="SUPFAM" id="SSF75553">
    <property type="entry name" value="Smc hinge domain"/>
    <property type="match status" value="1"/>
</dbReference>
<evidence type="ECO:0000256" key="4">
    <source>
        <dbReference type="ARBA" id="ARBA00022741"/>
    </source>
</evidence>
<accession>A0A8H6BYG2</accession>
<feature type="coiled-coil region" evidence="12">
    <location>
        <begin position="362"/>
        <end position="438"/>
    </location>
</feature>
<evidence type="ECO:0000256" key="12">
    <source>
        <dbReference type="SAM" id="Coils"/>
    </source>
</evidence>
<dbReference type="Proteomes" id="UP000536275">
    <property type="component" value="Unassembled WGS sequence"/>
</dbReference>
<dbReference type="InterPro" id="IPR010935">
    <property type="entry name" value="SMC_hinge"/>
</dbReference>
<evidence type="ECO:0000256" key="9">
    <source>
        <dbReference type="ARBA" id="ARBA00023242"/>
    </source>
</evidence>
<evidence type="ECO:0000259" key="14">
    <source>
        <dbReference type="SMART" id="SM00968"/>
    </source>
</evidence>
<keyword evidence="3" id="KW-0132">Cell division</keyword>
<dbReference type="InterPro" id="IPR024704">
    <property type="entry name" value="SMC"/>
</dbReference>
<comment type="subcellular location">
    <subcellularLocation>
        <location evidence="1 11">Nucleus</location>
    </subcellularLocation>
</comment>
<dbReference type="SUPFAM" id="SSF52540">
    <property type="entry name" value="P-loop containing nucleoside triphosphate hydrolases"/>
    <property type="match status" value="1"/>
</dbReference>
<keyword evidence="4" id="KW-0547">Nucleotide-binding</keyword>
<evidence type="ECO:0000256" key="3">
    <source>
        <dbReference type="ARBA" id="ARBA00022618"/>
    </source>
</evidence>
<dbReference type="InterPro" id="IPR036277">
    <property type="entry name" value="SMC_hinge_sf"/>
</dbReference>
<feature type="coiled-coil region" evidence="12">
    <location>
        <begin position="838"/>
        <end position="899"/>
    </location>
</feature>
<evidence type="ECO:0000256" key="7">
    <source>
        <dbReference type="ARBA" id="ARBA00023054"/>
    </source>
</evidence>
<dbReference type="Pfam" id="PF06470">
    <property type="entry name" value="SMC_hinge"/>
    <property type="match status" value="1"/>
</dbReference>
<evidence type="ECO:0000256" key="5">
    <source>
        <dbReference type="ARBA" id="ARBA00022776"/>
    </source>
</evidence>
<protein>
    <recommendedName>
        <fullName evidence="11">Structural maintenance of chromosomes protein</fullName>
    </recommendedName>
</protein>
<feature type="coiled-coil region" evidence="12">
    <location>
        <begin position="775"/>
        <end position="809"/>
    </location>
</feature>
<evidence type="ECO:0000256" key="1">
    <source>
        <dbReference type="ARBA" id="ARBA00004123"/>
    </source>
</evidence>
<evidence type="ECO:0000256" key="11">
    <source>
        <dbReference type="PIRNR" id="PIRNR005719"/>
    </source>
</evidence>
<dbReference type="GO" id="GO:0005524">
    <property type="term" value="F:ATP binding"/>
    <property type="evidence" value="ECO:0007669"/>
    <property type="project" value="UniProtKB-KW"/>
</dbReference>
<feature type="domain" description="SMC hinge" evidence="14">
    <location>
        <begin position="648"/>
        <end position="742"/>
    </location>
</feature>
<organism evidence="15 16">
    <name type="scientific">Candida albicans</name>
    <name type="common">Yeast</name>
    <dbReference type="NCBI Taxonomy" id="5476"/>
    <lineage>
        <taxon>Eukaryota</taxon>
        <taxon>Fungi</taxon>
        <taxon>Dikarya</taxon>
        <taxon>Ascomycota</taxon>
        <taxon>Saccharomycotina</taxon>
        <taxon>Pichiomycetes</taxon>
        <taxon>Debaryomycetaceae</taxon>
        <taxon>Candida/Lodderomyces clade</taxon>
        <taxon>Candida</taxon>
    </lineage>
</organism>
<reference evidence="15 16" key="1">
    <citation type="submission" date="2020-03" db="EMBL/GenBank/DDBJ databases">
        <title>FDA dAtabase for Regulatory Grade micrObial Sequences (FDA-ARGOS): Supporting development and validation of Infectious Disease Dx tests.</title>
        <authorList>
            <person name="Campos J."/>
            <person name="Goldberg B."/>
            <person name="Tallon L."/>
            <person name="Sadzewicz L."/>
            <person name="Vavikolanu K."/>
            <person name="Mehta A."/>
            <person name="Aluvathingal J."/>
            <person name="Nadendla S."/>
            <person name="Nandy P."/>
            <person name="Geyer C."/>
            <person name="Yan Y."/>
            <person name="Sichtig H."/>
        </authorList>
    </citation>
    <scope>NUCLEOTIDE SEQUENCE [LARGE SCALE GENOMIC DNA]</scope>
    <source>
        <strain evidence="15 16">FDAARGOS_656</strain>
    </source>
</reference>
<dbReference type="GO" id="GO:0007076">
    <property type="term" value="P:mitotic chromosome condensation"/>
    <property type="evidence" value="ECO:0007669"/>
    <property type="project" value="TreeGrafter"/>
</dbReference>
<proteinExistence type="inferred from homology"/>
<keyword evidence="6" id="KW-0067">ATP-binding</keyword>
<keyword evidence="8" id="KW-0226">DNA condensation</keyword>
<dbReference type="PANTHER" id="PTHR18937:SF172">
    <property type="entry name" value="STRUCTURAL MAINTENANCE OF CHROMOSOMES PROTEIN"/>
    <property type="match status" value="1"/>
</dbReference>
<evidence type="ECO:0000256" key="8">
    <source>
        <dbReference type="ARBA" id="ARBA00023067"/>
    </source>
</evidence>
<dbReference type="SUPFAM" id="SSF57997">
    <property type="entry name" value="Tropomyosin"/>
    <property type="match status" value="1"/>
</dbReference>
<keyword evidence="10" id="KW-0131">Cell cycle</keyword>
<dbReference type="Gene3D" id="3.40.50.300">
    <property type="entry name" value="P-loop containing nucleotide triphosphate hydrolases"/>
    <property type="match status" value="2"/>
</dbReference>
<dbReference type="InterPro" id="IPR003395">
    <property type="entry name" value="RecF/RecN/SMC_N"/>
</dbReference>
<dbReference type="GO" id="GO:0000796">
    <property type="term" value="C:condensin complex"/>
    <property type="evidence" value="ECO:0007669"/>
    <property type="project" value="TreeGrafter"/>
</dbReference>
<comment type="similarity">
    <text evidence="2">Belongs to the SMC family. SMC4 subfamily.</text>
</comment>
<keyword evidence="7 12" id="KW-0175">Coiled coil</keyword>
<dbReference type="InterPro" id="IPR027417">
    <property type="entry name" value="P-loop_NTPase"/>
</dbReference>
<keyword evidence="5" id="KW-0498">Mitosis</keyword>
<gene>
    <name evidence="15" type="ORF">FOB64_003643</name>
</gene>
<evidence type="ECO:0000256" key="6">
    <source>
        <dbReference type="ARBA" id="ARBA00022840"/>
    </source>
</evidence>
<dbReference type="AlphaFoldDB" id="A0A8H6BYG2"/>
<feature type="region of interest" description="Disordered" evidence="13">
    <location>
        <begin position="1"/>
        <end position="60"/>
    </location>
</feature>
<feature type="coiled-coil region" evidence="12">
    <location>
        <begin position="932"/>
        <end position="1008"/>
    </location>
</feature>
<dbReference type="Gene3D" id="1.20.1060.20">
    <property type="match status" value="1"/>
</dbReference>
<evidence type="ECO:0000256" key="10">
    <source>
        <dbReference type="ARBA" id="ARBA00023306"/>
    </source>
</evidence>
<name>A0A8H6BYG2_CANAX</name>
<keyword evidence="9 11" id="KW-0539">Nucleus</keyword>
<dbReference type="FunFam" id="3.40.50.300:FF:000481">
    <property type="entry name" value="Structural maintenance of chromosomes 4"/>
    <property type="match status" value="1"/>
</dbReference>
<dbReference type="PANTHER" id="PTHR18937">
    <property type="entry name" value="STRUCTURAL MAINTENANCE OF CHROMOSOMES SMC FAMILY MEMBER"/>
    <property type="match status" value="1"/>
</dbReference>
<evidence type="ECO:0000313" key="15">
    <source>
        <dbReference type="EMBL" id="KAF6069007.1"/>
    </source>
</evidence>
<feature type="compositionally biased region" description="Basic and acidic residues" evidence="13">
    <location>
        <begin position="39"/>
        <end position="50"/>
    </location>
</feature>
<feature type="coiled-coil region" evidence="12">
    <location>
        <begin position="1043"/>
        <end position="1087"/>
    </location>
</feature>
<dbReference type="GO" id="GO:0005634">
    <property type="term" value="C:nucleus"/>
    <property type="evidence" value="ECO:0007669"/>
    <property type="project" value="UniProtKB-SubCell"/>
</dbReference>
<dbReference type="GO" id="GO:0051301">
    <property type="term" value="P:cell division"/>
    <property type="evidence" value="ECO:0007669"/>
    <property type="project" value="UniProtKB-KW"/>
</dbReference>
<dbReference type="EMBL" id="JABWAD010000049">
    <property type="protein sequence ID" value="KAF6069007.1"/>
    <property type="molecule type" value="Genomic_DNA"/>
</dbReference>
<feature type="compositionally biased region" description="Polar residues" evidence="13">
    <location>
        <begin position="51"/>
        <end position="60"/>
    </location>
</feature>
<dbReference type="PIRSF" id="PIRSF005719">
    <property type="entry name" value="SMC"/>
    <property type="match status" value="1"/>
</dbReference>
<dbReference type="SMART" id="SM00968">
    <property type="entry name" value="SMC_hinge"/>
    <property type="match status" value="1"/>
</dbReference>
<feature type="coiled-coil region" evidence="12">
    <location>
        <begin position="474"/>
        <end position="568"/>
    </location>
</feature>
<evidence type="ECO:0000256" key="2">
    <source>
        <dbReference type="ARBA" id="ARBA00006005"/>
    </source>
</evidence>
<evidence type="ECO:0000256" key="13">
    <source>
        <dbReference type="SAM" id="MobiDB-lite"/>
    </source>
</evidence>
<evidence type="ECO:0000313" key="16">
    <source>
        <dbReference type="Proteomes" id="UP000536275"/>
    </source>
</evidence>
<dbReference type="Pfam" id="PF02463">
    <property type="entry name" value="SMC_N"/>
    <property type="match status" value="1"/>
</dbReference>
<dbReference type="GO" id="GO:0016887">
    <property type="term" value="F:ATP hydrolysis activity"/>
    <property type="evidence" value="ECO:0007669"/>
    <property type="project" value="InterPro"/>
</dbReference>
<comment type="caution">
    <text evidence="15">The sequence shown here is derived from an EMBL/GenBank/DDBJ whole genome shotgun (WGS) entry which is preliminary data.</text>
</comment>
<sequence>MKRKRNTIPESDDDASFVNNSDYSELDKSHTQQTLDGPFDVHKSESEHSIGETNESKMISHNTLETSTNTQLVSPKDTNDLKSQTDLNIENETDRPVVDGTQDTKITQEKRNEPRLVIDRLVLTDFKSYAGKKVIGPFHSSFSAVVGPNGSGKSNVIDSMLFVFGFRASKMRQGKLSELIHNSGDQRPDYCQVDIHFQMVVDDLVVPQKADVVPDSELIISRKAFRNNQSSYYINGKTSSYSEVTTLLKNKGIDLDHKRFLILQGEVESIAQMKPKAEKENDDGLLEYLEDIVGTSKYKKLIEDSIVRIDELNDICLEKANRFDLVEKDKDLLEEKKVEALRFLELEKKLINCKSVQFQIEISAHQKRIAAKQAEADAIEKELEENKESNKEILEGIESELSTQKEIERDIKVLSAEIDSLGKNRKDISKKNVSLEEKSKNNANKLKKIQKSLENSKHTVSSSNQKLSNYAVTTEKFKSDIDRLNKELETEEARLNDIRSSLTEKTSEFTKEIQSLQKSLDPWDSKLKEKENEIKLAESAIEILRSQLNSTTNQLEEHKERLIQIKKLGKDKEVEYRENESKLGKIEEQIALGEEQCQAAKSALDNFKSQLMSFRQKTQDSAAIVHNTQNKNKVLTALLRLANSGRIQGFYGRLGDLGTIDQKYDVAISTAAPGLDSMVVETVETAQRVSNIYGKTNWGDPSSIKRLFDLIQPSSSKFAPAFYSKVYNTLVAPNLNEPKKLHGKVVDTSGTMSGGGNYVSRGAMRLSDSSNSNDQAITADELEKMNTKLQEMENEFEQMNSDYNEKIAMLNKLQALKPETEFAISRLKLDIQSLVSEKKEVTQICKNLIAEQQKLEENNPFEQQLLSKEKELEELVNAKTQIKEQMSGFEQKISVLEQKIMDVGGVELKVQSSKVDSIKQQISIIHEKTSGDQEVNSKLKELEDERNDKEDNLEKMKHDLEEKQDQINKFKSVEIELLNKLEKCKGTLKGLKQAIEQNKEELDALVIRDVEPYISWLDETEQKKYNGALIDTLSEEDIADVDLEAVTSEIEELENYMANVKVDIEILKEYGAKIVEYNDKKSDLNQAVAERDSKKNYCDDLKRKRLDEFMVGFNTISMTLKDMYRMITIGGNAELELVDSLDPFSEGILFSVMPPKKSWKNISNLSGGEKTLSSLALVFALHKYKPTPLYVMDEIDAALDFRNVSIVANYIKERTKNAQFIVISLRNNMFELAQQLVGIYKVNNKTSSVSLANIEMH</sequence>
<dbReference type="FunFam" id="3.40.50.300:FF:000585">
    <property type="entry name" value="Structural maintenance of chromosomes 4"/>
    <property type="match status" value="1"/>
</dbReference>